<keyword evidence="5" id="KW-1185">Reference proteome</keyword>
<dbReference type="Pfam" id="PF01668">
    <property type="entry name" value="SmpB"/>
    <property type="match status" value="1"/>
</dbReference>
<dbReference type="NCBIfam" id="NF003843">
    <property type="entry name" value="PRK05422.1"/>
    <property type="match status" value="1"/>
</dbReference>
<evidence type="ECO:0000313" key="4">
    <source>
        <dbReference type="EMBL" id="MPW25939.1"/>
    </source>
</evidence>
<dbReference type="GO" id="GO:0003723">
    <property type="term" value="F:RNA binding"/>
    <property type="evidence" value="ECO:0007669"/>
    <property type="project" value="UniProtKB-UniRule"/>
</dbReference>
<dbReference type="CDD" id="cd09294">
    <property type="entry name" value="SmpB"/>
    <property type="match status" value="1"/>
</dbReference>
<dbReference type="PANTHER" id="PTHR30308">
    <property type="entry name" value="TMRNA-BINDING COMPONENT OF TRANS-TRANSLATION TAGGING COMPLEX"/>
    <property type="match status" value="1"/>
</dbReference>
<dbReference type="InterPro" id="IPR023620">
    <property type="entry name" value="SmpB"/>
</dbReference>
<dbReference type="AlphaFoldDB" id="A0A6A7K8V4"/>
<comment type="function">
    <text evidence="3">Required for rescue of stalled ribosomes mediated by trans-translation. Binds to transfer-messenger RNA (tmRNA), required for stable association of tmRNA with ribosomes. tmRNA and SmpB together mimic tRNA shape, replacing the anticodon stem-loop with SmpB. tmRNA is encoded by the ssrA gene; the 2 termini fold to resemble tRNA(Ala) and it encodes a 'tag peptide', a short internal open reading frame. During trans-translation Ala-aminoacylated tmRNA acts like a tRNA, entering the A-site of stalled ribosomes, displacing the stalled mRNA. The ribosome then switches to translate the ORF on the tmRNA; the nascent peptide is terminated with the 'tag peptide' encoded by the tmRNA and targeted for degradation. The ribosome is freed to recommence translation, which seems to be the essential function of trans-translation.</text>
</comment>
<reference evidence="4 5" key="1">
    <citation type="submission" date="2019-10" db="EMBL/GenBank/DDBJ databases">
        <title>Alkalibaculum tamaniensis sp.nov., a new alkaliphilic acetogen, isolated on methoxylated aromatics from a mud volcano.</title>
        <authorList>
            <person name="Khomyakova M.A."/>
            <person name="Merkel A.Y."/>
            <person name="Bonch-Osmolovskaya E.A."/>
            <person name="Slobodkin A.I."/>
        </authorList>
    </citation>
    <scope>NUCLEOTIDE SEQUENCE [LARGE SCALE GENOMIC DNA]</scope>
    <source>
        <strain evidence="4 5">M08DMB</strain>
    </source>
</reference>
<comment type="caution">
    <text evidence="4">The sequence shown here is derived from an EMBL/GenBank/DDBJ whole genome shotgun (WGS) entry which is preliminary data.</text>
</comment>
<evidence type="ECO:0000313" key="5">
    <source>
        <dbReference type="Proteomes" id="UP000440004"/>
    </source>
</evidence>
<dbReference type="GO" id="GO:0005829">
    <property type="term" value="C:cytosol"/>
    <property type="evidence" value="ECO:0007669"/>
    <property type="project" value="TreeGrafter"/>
</dbReference>
<comment type="subcellular location">
    <subcellularLocation>
        <location evidence="3">Cytoplasm</location>
    </subcellularLocation>
    <text evidence="3">The tmRNA-SmpB complex associates with stalled 70S ribosomes.</text>
</comment>
<sequence>MESKGIKVIAKNKKARHEYFIEDTYEAGIELYGTEVKSIRAGKVNLKESHADIKNGEVFVFNMHISPYEMGNINNKDPLRMRKLLLHKSEIRKLIGLKQQQGYTLVPLSLYFKGSKVKVELALAVGKKIHDKRHALASKDATRRMARAMRQERDE</sequence>
<dbReference type="InterPro" id="IPR000037">
    <property type="entry name" value="SsrA-bd_prot"/>
</dbReference>
<dbReference type="GO" id="GO:0070930">
    <property type="term" value="P:trans-translation-dependent protein tagging"/>
    <property type="evidence" value="ECO:0007669"/>
    <property type="project" value="TreeGrafter"/>
</dbReference>
<evidence type="ECO:0000256" key="3">
    <source>
        <dbReference type="HAMAP-Rule" id="MF_00023"/>
    </source>
</evidence>
<dbReference type="PROSITE" id="PS01317">
    <property type="entry name" value="SSRP"/>
    <property type="match status" value="1"/>
</dbReference>
<name>A0A6A7K8V4_9FIRM</name>
<dbReference type="PANTHER" id="PTHR30308:SF2">
    <property type="entry name" value="SSRA-BINDING PROTEIN"/>
    <property type="match status" value="1"/>
</dbReference>
<dbReference type="Gene3D" id="2.40.280.10">
    <property type="match status" value="1"/>
</dbReference>
<dbReference type="RefSeq" id="WP_152803910.1">
    <property type="nucleotide sequence ID" value="NZ_WHNX01000012.1"/>
</dbReference>
<dbReference type="SUPFAM" id="SSF74982">
    <property type="entry name" value="Small protein B (SmpB)"/>
    <property type="match status" value="1"/>
</dbReference>
<protein>
    <recommendedName>
        <fullName evidence="3">SsrA-binding protein</fullName>
    </recommendedName>
    <alternativeName>
        <fullName evidence="3">Small protein B</fullName>
    </alternativeName>
</protein>
<dbReference type="NCBIfam" id="TIGR00086">
    <property type="entry name" value="smpB"/>
    <property type="match status" value="1"/>
</dbReference>
<dbReference type="GO" id="GO:0070929">
    <property type="term" value="P:trans-translation"/>
    <property type="evidence" value="ECO:0007669"/>
    <property type="project" value="UniProtKB-UniRule"/>
</dbReference>
<keyword evidence="1 3" id="KW-0963">Cytoplasm</keyword>
<keyword evidence="2 3" id="KW-0694">RNA-binding</keyword>
<dbReference type="EMBL" id="WHNX01000012">
    <property type="protein sequence ID" value="MPW25939.1"/>
    <property type="molecule type" value="Genomic_DNA"/>
</dbReference>
<evidence type="ECO:0000256" key="2">
    <source>
        <dbReference type="ARBA" id="ARBA00022884"/>
    </source>
</evidence>
<comment type="similarity">
    <text evidence="3">Belongs to the SmpB family.</text>
</comment>
<organism evidence="4 5">
    <name type="scientific">Alkalibaculum sporogenes</name>
    <dbReference type="NCBI Taxonomy" id="2655001"/>
    <lineage>
        <taxon>Bacteria</taxon>
        <taxon>Bacillati</taxon>
        <taxon>Bacillota</taxon>
        <taxon>Clostridia</taxon>
        <taxon>Eubacteriales</taxon>
        <taxon>Eubacteriaceae</taxon>
        <taxon>Alkalibaculum</taxon>
    </lineage>
</organism>
<dbReference type="HAMAP" id="MF_00023">
    <property type="entry name" value="SmpB"/>
    <property type="match status" value="1"/>
</dbReference>
<accession>A0A6A7K8V4</accession>
<dbReference type="Proteomes" id="UP000440004">
    <property type="component" value="Unassembled WGS sequence"/>
</dbReference>
<gene>
    <name evidence="3 4" type="primary">smpB</name>
    <name evidence="4" type="ORF">GC105_09060</name>
</gene>
<dbReference type="InterPro" id="IPR020081">
    <property type="entry name" value="SsrA-bd_prot_CS"/>
</dbReference>
<proteinExistence type="inferred from homology"/>
<evidence type="ECO:0000256" key="1">
    <source>
        <dbReference type="ARBA" id="ARBA00022490"/>
    </source>
</evidence>